<accession>A0AAU7JPP6</accession>
<feature type="transmembrane region" description="Helical" evidence="1">
    <location>
        <begin position="102"/>
        <end position="123"/>
    </location>
</feature>
<evidence type="ECO:0000256" key="1">
    <source>
        <dbReference type="SAM" id="Phobius"/>
    </source>
</evidence>
<feature type="transmembrane region" description="Helical" evidence="1">
    <location>
        <begin position="25"/>
        <end position="47"/>
    </location>
</feature>
<dbReference type="Pfam" id="PF14329">
    <property type="entry name" value="DUF4386"/>
    <property type="match status" value="1"/>
</dbReference>
<protein>
    <submittedName>
        <fullName evidence="2">DUF4386 domain-containing protein</fullName>
    </submittedName>
</protein>
<evidence type="ECO:0000313" key="2">
    <source>
        <dbReference type="EMBL" id="XBO42352.1"/>
    </source>
</evidence>
<name>A0AAU7JPP6_9MICO</name>
<dbReference type="EMBL" id="CP157483">
    <property type="protein sequence ID" value="XBO42352.1"/>
    <property type="molecule type" value="Genomic_DNA"/>
</dbReference>
<feature type="transmembrane region" description="Helical" evidence="1">
    <location>
        <begin position="67"/>
        <end position="90"/>
    </location>
</feature>
<feature type="transmembrane region" description="Helical" evidence="1">
    <location>
        <begin position="157"/>
        <end position="174"/>
    </location>
</feature>
<organism evidence="2">
    <name type="scientific">Pedococcus sp. KACC 23699</name>
    <dbReference type="NCBI Taxonomy" id="3149228"/>
    <lineage>
        <taxon>Bacteria</taxon>
        <taxon>Bacillati</taxon>
        <taxon>Actinomycetota</taxon>
        <taxon>Actinomycetes</taxon>
        <taxon>Micrococcales</taxon>
        <taxon>Intrasporangiaceae</taxon>
        <taxon>Pedococcus</taxon>
    </lineage>
</organism>
<feature type="transmembrane region" description="Helical" evidence="1">
    <location>
        <begin position="186"/>
        <end position="207"/>
    </location>
</feature>
<feature type="transmembrane region" description="Helical" evidence="1">
    <location>
        <begin position="213"/>
        <end position="234"/>
    </location>
</feature>
<keyword evidence="1" id="KW-0812">Transmembrane</keyword>
<dbReference type="AlphaFoldDB" id="A0AAU7JPP6"/>
<reference evidence="2" key="1">
    <citation type="submission" date="2024-05" db="EMBL/GenBank/DDBJ databases">
        <authorList>
            <person name="Kim S."/>
            <person name="Heo J."/>
            <person name="Choi H."/>
            <person name="Choi Y."/>
            <person name="Kwon S.-W."/>
            <person name="Kim Y."/>
        </authorList>
    </citation>
    <scope>NUCLEOTIDE SEQUENCE</scope>
    <source>
        <strain evidence="2">KACC 23699</strain>
    </source>
</reference>
<keyword evidence="1" id="KW-1133">Transmembrane helix</keyword>
<sequence length="247" mass="25573">MATVIRSNPDAALGPDRAGNPRTNAVVAGVLLVVATTASLLSGPFLAPVTGSAYLTDAAAHQAQVATGVLLGLIAALAAPGIAIALYPVLRGFGPGLALGAVGLRVIEGTFYAMGTVVLWSLLTLSRDFVDAGAPRDPHYATIGDTMLAQYHGLADVGLLMAFSLGGLAYYLVFYRSRLIPTWLSVWGIIGVGLLMVAAVLIIYGAITPLSPGQVALAAPIGLQEMVLAAWLIVKGFDQRVLEAWRP</sequence>
<proteinExistence type="predicted"/>
<keyword evidence="1" id="KW-0472">Membrane</keyword>
<dbReference type="RefSeq" id="WP_406829762.1">
    <property type="nucleotide sequence ID" value="NZ_CP157483.1"/>
</dbReference>
<gene>
    <name evidence="2" type="ORF">ABEG17_12260</name>
</gene>
<dbReference type="InterPro" id="IPR025495">
    <property type="entry name" value="DUF4386"/>
</dbReference>